<name>A0ABW1IU09_9BACL</name>
<evidence type="ECO:0000313" key="3">
    <source>
        <dbReference type="Proteomes" id="UP001596250"/>
    </source>
</evidence>
<proteinExistence type="predicted"/>
<dbReference type="RefSeq" id="WP_379896041.1">
    <property type="nucleotide sequence ID" value="NZ_CBCSCT010000011.1"/>
</dbReference>
<dbReference type="PANTHER" id="PTHR37423:SF2">
    <property type="entry name" value="MEMBRANE-BOUND LYTIC MUREIN TRANSGLYCOSYLASE C"/>
    <property type="match status" value="1"/>
</dbReference>
<keyword evidence="3" id="KW-1185">Reference proteome</keyword>
<comment type="caution">
    <text evidence="2">The sequence shown here is derived from an EMBL/GenBank/DDBJ whole genome shotgun (WGS) entry which is preliminary data.</text>
</comment>
<dbReference type="Proteomes" id="UP001596250">
    <property type="component" value="Unassembled WGS sequence"/>
</dbReference>
<protein>
    <submittedName>
        <fullName evidence="2">Lytic transglycosylase domain-containing protein</fullName>
    </submittedName>
</protein>
<feature type="domain" description="Transglycosylase SLT" evidence="1">
    <location>
        <begin position="106"/>
        <end position="202"/>
    </location>
</feature>
<dbReference type="InterPro" id="IPR008258">
    <property type="entry name" value="Transglycosylase_SLT_dom_1"/>
</dbReference>
<dbReference type="InterPro" id="IPR023346">
    <property type="entry name" value="Lysozyme-like_dom_sf"/>
</dbReference>
<dbReference type="Pfam" id="PF01464">
    <property type="entry name" value="SLT"/>
    <property type="match status" value="1"/>
</dbReference>
<dbReference type="SUPFAM" id="SSF53955">
    <property type="entry name" value="Lysozyme-like"/>
    <property type="match status" value="1"/>
</dbReference>
<sequence>MTIDGVQSMTVKELQNKTAGTVSTDKKEASGFSEQLQQFLDASSGSSASTGRVIPAEVALQMLESASGSFAFQQSLADYAVSSSGSFPVAADASRAESSSSYDAWIKQASARYGIDESLIKAVIHAESGFRTDAVSSAGAKGLMQLMDGTASDMGVANPFNPAENIMGGSRYLANLLSKYNGNEKLALAAYNAGPGRVDRLGVSNDEQLMSVLGLLPAETQNYVRKVTAYKDLYI</sequence>
<reference evidence="3" key="1">
    <citation type="journal article" date="2019" name="Int. J. Syst. Evol. Microbiol.">
        <title>The Global Catalogue of Microorganisms (GCM) 10K type strain sequencing project: providing services to taxonomists for standard genome sequencing and annotation.</title>
        <authorList>
            <consortium name="The Broad Institute Genomics Platform"/>
            <consortium name="The Broad Institute Genome Sequencing Center for Infectious Disease"/>
            <person name="Wu L."/>
            <person name="Ma J."/>
        </authorList>
    </citation>
    <scope>NUCLEOTIDE SEQUENCE [LARGE SCALE GENOMIC DNA]</scope>
    <source>
        <strain evidence="3">CCM 8749</strain>
    </source>
</reference>
<accession>A0ABW1IU09</accession>
<dbReference type="EMBL" id="JBHSQV010000182">
    <property type="protein sequence ID" value="MFC5988567.1"/>
    <property type="molecule type" value="Genomic_DNA"/>
</dbReference>
<dbReference type="PANTHER" id="PTHR37423">
    <property type="entry name" value="SOLUBLE LYTIC MUREIN TRANSGLYCOSYLASE-RELATED"/>
    <property type="match status" value="1"/>
</dbReference>
<dbReference type="Gene3D" id="1.10.530.10">
    <property type="match status" value="1"/>
</dbReference>
<organism evidence="2 3">
    <name type="scientific">Marinicrinis lubricantis</name>
    <dbReference type="NCBI Taxonomy" id="2086470"/>
    <lineage>
        <taxon>Bacteria</taxon>
        <taxon>Bacillati</taxon>
        <taxon>Bacillota</taxon>
        <taxon>Bacilli</taxon>
        <taxon>Bacillales</taxon>
        <taxon>Paenibacillaceae</taxon>
    </lineage>
</organism>
<evidence type="ECO:0000313" key="2">
    <source>
        <dbReference type="EMBL" id="MFC5988567.1"/>
    </source>
</evidence>
<gene>
    <name evidence="2" type="ORF">ACFPXP_19360</name>
</gene>
<dbReference type="CDD" id="cd00254">
    <property type="entry name" value="LT-like"/>
    <property type="match status" value="1"/>
</dbReference>
<evidence type="ECO:0000259" key="1">
    <source>
        <dbReference type="Pfam" id="PF01464"/>
    </source>
</evidence>